<dbReference type="EMBL" id="GBRH01186090">
    <property type="protein sequence ID" value="JAE11806.1"/>
    <property type="molecule type" value="Transcribed_RNA"/>
</dbReference>
<evidence type="ECO:0000313" key="1">
    <source>
        <dbReference type="EMBL" id="JAE11806.1"/>
    </source>
</evidence>
<organism evidence="1">
    <name type="scientific">Arundo donax</name>
    <name type="common">Giant reed</name>
    <name type="synonym">Donax arundinaceus</name>
    <dbReference type="NCBI Taxonomy" id="35708"/>
    <lineage>
        <taxon>Eukaryota</taxon>
        <taxon>Viridiplantae</taxon>
        <taxon>Streptophyta</taxon>
        <taxon>Embryophyta</taxon>
        <taxon>Tracheophyta</taxon>
        <taxon>Spermatophyta</taxon>
        <taxon>Magnoliopsida</taxon>
        <taxon>Liliopsida</taxon>
        <taxon>Poales</taxon>
        <taxon>Poaceae</taxon>
        <taxon>PACMAD clade</taxon>
        <taxon>Arundinoideae</taxon>
        <taxon>Arundineae</taxon>
        <taxon>Arundo</taxon>
    </lineage>
</organism>
<reference evidence="1" key="1">
    <citation type="submission" date="2014-09" db="EMBL/GenBank/DDBJ databases">
        <authorList>
            <person name="Magalhaes I.L.F."/>
            <person name="Oliveira U."/>
            <person name="Santos F.R."/>
            <person name="Vidigal T.H.D.A."/>
            <person name="Brescovit A.D."/>
            <person name="Santos A.J."/>
        </authorList>
    </citation>
    <scope>NUCLEOTIDE SEQUENCE</scope>
    <source>
        <tissue evidence="1">Shoot tissue taken approximately 20 cm above the soil surface</tissue>
    </source>
</reference>
<proteinExistence type="predicted"/>
<accession>A0A0A9FNE4</accession>
<reference evidence="1" key="2">
    <citation type="journal article" date="2015" name="Data Brief">
        <title>Shoot transcriptome of the giant reed, Arundo donax.</title>
        <authorList>
            <person name="Barrero R.A."/>
            <person name="Guerrero F.D."/>
            <person name="Moolhuijzen P."/>
            <person name="Goolsby J.A."/>
            <person name="Tidwell J."/>
            <person name="Bellgard S.E."/>
            <person name="Bellgard M.I."/>
        </authorList>
    </citation>
    <scope>NUCLEOTIDE SEQUENCE</scope>
    <source>
        <tissue evidence="1">Shoot tissue taken approximately 20 cm above the soil surface</tissue>
    </source>
</reference>
<dbReference type="AlphaFoldDB" id="A0A0A9FNE4"/>
<sequence>MVWSSDPNISFLTAIL</sequence>
<protein>
    <submittedName>
        <fullName evidence="1">Uncharacterized protein</fullName>
    </submittedName>
</protein>
<name>A0A0A9FNE4_ARUDO</name>